<sequence length="1017" mass="107879">MQPFASPQHPFRPTRTLIRLSSLALAVAVAGCGKSESNSPIISPDPPPTLISAQLLDGLGVAGLGVLPQGGQPLISDSNGGVQVAQGRLSEVFLGDADVRIVLGRVSGNTAPNAALTWRDLVDASAEPVSENRVINTTRLLQALDQDSNYLNGIALDAAGRQTLVTTLRGQAEINLDGDPQAFANQPSVTRLLSALGRQLPALDRAIANFGRNFVQNKSRTLALTRDGQRLVVTNRPKNTVSILRVREANGIDTQFKLAEVAVGHEPRFVALSPDDRKAFVGNAVDGTISVIDLTANTPQVSNTISIGTEPRGLVVSPNGRFLIVALHTSAEVAFIDLSTLNILAKVPTGGNPLAVAISNDGDRDDLDEQVYVSRTFGELAAADRPDGFNDAKRGVIDVISLAQFNLGQRTAAQLFLAPVPTGFTADRRNFCPQTRLALQSAGTVRYFNSGGDGTGNGAAALAKTTFCPDVAGTDISAEGPIARVAQLAYPNMLNAILLRGADLMVVNIAASPEPPINFNTNVQGAVSVVDRLNGSETRTVNLNAQIRAETQPPEGSTSLARLFSNDLLDIEGNRFGDRMLVVSRGGNYVIRVGLDAAFKPTIQAPANVVRFETGNLPNSVVMSPDGTRAYTNNEVNLSVSVLDLVTNTTLVRDVESSLPFPSGSREHRNELGKLAFFTALGLPDSLDTNGDGQYDVALRDIRGIEHRNKASDNAWSGCSSCHEDGHSDNVSWIFVTGPRQTIPLEGTFARNDASDQRIFNWSGVQGSYTDFNNNARNVQGGKGFATNVRGENRTARAFNHGNVRGVSDSLDAMSDWATTIRAPIMPDPVSVAGREVFGTQCASCHGGKKWAKSRTSPVFQNNPTFSEDPIGPSFFAGVRPLDTRLTAAGPQLQRFTDGSRILTFLDNVGTFDATSALELRGGGAVGGQVAQGFAAFGGAGFNAPSLLGVAYSAPYLHDGSARTLGDVFKRHKLADGRTIEATLSASENSALQQFVLSIDDQTATFQSATDLFLQGR</sequence>
<reference evidence="6 7" key="2">
    <citation type="submission" date="2018-03" db="EMBL/GenBank/DDBJ databases">
        <authorList>
            <person name="Keele B.F."/>
        </authorList>
    </citation>
    <scope>NUCLEOTIDE SEQUENCE [LARGE SCALE GENOMIC DNA]</scope>
    <source>
        <strain evidence="6 7">D13</strain>
    </source>
</reference>
<proteinExistence type="predicted"/>
<evidence type="ECO:0000256" key="4">
    <source>
        <dbReference type="PROSITE-ProRule" id="PRU00433"/>
    </source>
</evidence>
<evidence type="ECO:0000256" key="1">
    <source>
        <dbReference type="ARBA" id="ARBA00022617"/>
    </source>
</evidence>
<protein>
    <recommendedName>
        <fullName evidence="5">Cytochrome c domain-containing protein</fullName>
    </recommendedName>
</protein>
<dbReference type="PROSITE" id="PS51007">
    <property type="entry name" value="CYTC"/>
    <property type="match status" value="1"/>
</dbReference>
<dbReference type="PANTHER" id="PTHR47197:SF3">
    <property type="entry name" value="DIHYDRO-HEME D1 DEHYDROGENASE"/>
    <property type="match status" value="1"/>
</dbReference>
<evidence type="ECO:0000259" key="5">
    <source>
        <dbReference type="PROSITE" id="PS51007"/>
    </source>
</evidence>
<dbReference type="Pfam" id="PF02239">
    <property type="entry name" value="Cytochrom_D1"/>
    <property type="match status" value="1"/>
</dbReference>
<keyword evidence="2 4" id="KW-0479">Metal-binding</keyword>
<dbReference type="InterPro" id="IPR009056">
    <property type="entry name" value="Cyt_c-like_dom"/>
</dbReference>
<gene>
    <name evidence="6" type="ORF">C7S18_20765</name>
</gene>
<dbReference type="PANTHER" id="PTHR47197">
    <property type="entry name" value="PROTEIN NIRF"/>
    <property type="match status" value="1"/>
</dbReference>
<dbReference type="Proteomes" id="UP000241074">
    <property type="component" value="Chromosome"/>
</dbReference>
<organism evidence="6 7">
    <name type="scientific">Ahniella affigens</name>
    <dbReference type="NCBI Taxonomy" id="2021234"/>
    <lineage>
        <taxon>Bacteria</taxon>
        <taxon>Pseudomonadati</taxon>
        <taxon>Pseudomonadota</taxon>
        <taxon>Gammaproteobacteria</taxon>
        <taxon>Lysobacterales</taxon>
        <taxon>Rhodanobacteraceae</taxon>
        <taxon>Ahniella</taxon>
    </lineage>
</organism>
<dbReference type="InterPro" id="IPR011964">
    <property type="entry name" value="YVTN_b-propeller_repeat"/>
</dbReference>
<dbReference type="InterPro" id="IPR015943">
    <property type="entry name" value="WD40/YVTN_repeat-like_dom_sf"/>
</dbReference>
<dbReference type="Gene3D" id="2.130.10.10">
    <property type="entry name" value="YVTN repeat-like/Quinoprotein amine dehydrogenase"/>
    <property type="match status" value="2"/>
</dbReference>
<evidence type="ECO:0000313" key="6">
    <source>
        <dbReference type="EMBL" id="AVP99452.1"/>
    </source>
</evidence>
<name>A0A2P1PX86_9GAMM</name>
<dbReference type="InterPro" id="IPR011048">
    <property type="entry name" value="Haem_d1_sf"/>
</dbReference>
<evidence type="ECO:0000313" key="7">
    <source>
        <dbReference type="Proteomes" id="UP000241074"/>
    </source>
</evidence>
<accession>A0A2P1PX86</accession>
<evidence type="ECO:0000256" key="3">
    <source>
        <dbReference type="ARBA" id="ARBA00023004"/>
    </source>
</evidence>
<dbReference type="GO" id="GO:0009055">
    <property type="term" value="F:electron transfer activity"/>
    <property type="evidence" value="ECO:0007669"/>
    <property type="project" value="InterPro"/>
</dbReference>
<dbReference type="SUPFAM" id="SSF46626">
    <property type="entry name" value="Cytochrome c"/>
    <property type="match status" value="1"/>
</dbReference>
<dbReference type="EMBL" id="CP027860">
    <property type="protein sequence ID" value="AVP99452.1"/>
    <property type="molecule type" value="Genomic_DNA"/>
</dbReference>
<dbReference type="RefSeq" id="WP_106893370.1">
    <property type="nucleotide sequence ID" value="NZ_CP027860.1"/>
</dbReference>
<dbReference type="AlphaFoldDB" id="A0A2P1PX86"/>
<keyword evidence="7" id="KW-1185">Reference proteome</keyword>
<dbReference type="InterPro" id="IPR036909">
    <property type="entry name" value="Cyt_c-like_dom_sf"/>
</dbReference>
<dbReference type="InterPro" id="IPR051200">
    <property type="entry name" value="Host-pathogen_enzymatic-act"/>
</dbReference>
<dbReference type="KEGG" id="xba:C7S18_20765"/>
<reference evidence="6 7" key="1">
    <citation type="submission" date="2018-03" db="EMBL/GenBank/DDBJ databases">
        <title>Ahniella affigens gen. nov., sp. nov., a gammaproteobacterium isolated from sandy soil near a stream.</title>
        <authorList>
            <person name="Ko Y."/>
            <person name="Kim J.-H."/>
        </authorList>
    </citation>
    <scope>NUCLEOTIDE SEQUENCE [LARGE SCALE GENOMIC DNA]</scope>
    <source>
        <strain evidence="6 7">D13</strain>
    </source>
</reference>
<dbReference type="Gene3D" id="1.10.760.10">
    <property type="entry name" value="Cytochrome c-like domain"/>
    <property type="match status" value="1"/>
</dbReference>
<dbReference type="SUPFAM" id="SSF51004">
    <property type="entry name" value="C-terminal (heme d1) domain of cytochrome cd1-nitrite reductase"/>
    <property type="match status" value="1"/>
</dbReference>
<dbReference type="OrthoDB" id="9805202at2"/>
<feature type="domain" description="Cytochrome c" evidence="5">
    <location>
        <begin position="829"/>
        <end position="1000"/>
    </location>
</feature>
<dbReference type="GO" id="GO:0020037">
    <property type="term" value="F:heme binding"/>
    <property type="evidence" value="ECO:0007669"/>
    <property type="project" value="InterPro"/>
</dbReference>
<keyword evidence="1 4" id="KW-0349">Heme</keyword>
<dbReference type="NCBIfam" id="TIGR02276">
    <property type="entry name" value="beta_rpt_yvtn"/>
    <property type="match status" value="1"/>
</dbReference>
<evidence type="ECO:0000256" key="2">
    <source>
        <dbReference type="ARBA" id="ARBA00022723"/>
    </source>
</evidence>
<dbReference type="GO" id="GO:0046872">
    <property type="term" value="F:metal ion binding"/>
    <property type="evidence" value="ECO:0007669"/>
    <property type="project" value="UniProtKB-KW"/>
</dbReference>
<keyword evidence="3 4" id="KW-0408">Iron</keyword>